<protein>
    <recommendedName>
        <fullName evidence="12">Cytochrome P450</fullName>
    </recommendedName>
</protein>
<sequence length="1001" mass="113424">MKESNVAVFLLSILLCVLIYLRLQRKRSHQHLPPGPPKLPILGNFLDIPTSFEWEVYAKWGQQYSEQYASPNSDIIHFQAAGFNFMVLNSYSAASDLCDKRSSIYSSRPRLPMLSELMGWGWLISAMVYGDPWRERRRLFTKFFNQHNSDFYRPRQAEFVRKMLVNLLDRPDEFLDVVRETIGGIALSLAYGLQIKPSNDPYIQLAEEASASFLEAAVPGAFLVDVFPIFQYIPGWVPGAKFQSKAKAWRKLQEDFHERPFAATIQSMASGESRPSLTSNSLAQLDESSDVQHQHEVIKDTAGIVFAGGADTSLAAIHTFFLAMLCYPAVQARAQEELDRVLGGRLPEYSDEADLPYISALVKEVLRWQPATPIAVPHMLTEDDVYKGYFIPKGSVIIGNSWAMLQNERDYPEPSVFKPERFLKNGKLNPYVRDPALMAFGFGRRYVVFPEMLTVFSQAPSVLSMFTITEAIDGNGFPIPPVPKYRSGMIFAQYNATFVLAAISLATWVIAVQLKKARRLPLPPGPKRLPLLGHLLTIPRSHQWTAYHQISKDLDSDIICFEVMGNTIVVLNSNQAVADVLEKKSLTTSDRPAFPMLRELMGWDWALPFKDYTEAWKNHRKLFRQQLGPSAVVKYQHYQIRASRRLLNSFLNKTKDIVGDLKLLSGEVVITIAYGREVTNTEHPYVLLANDAIHPLLEFSLKPDAFLVNTFPILKYVPEWFPGAGFQTKARIWREYGQKFINVPFNNVKEDLKNGTAKVSFVSESLQNIDKGGDIEMQERDIKHVAAAMFAGGADTTMSVVSNAMLTLLQHPHVVKKAQEELDRVIGRGNLPDFTDQESLPYITAVVKECLRWREPSPLALPHVATVEETYKGYRIPKGAYILGNIWACMHDENYFDNPEVFNPERYLSPDGKLDPNAPDPETTIWGFGRRVCPGRYIGMNSIWLGIASILAAFHINRVDETAGPDHPYLYDFLRVPQPFNLSFEPRSKEVEKLIRDSMHD</sequence>
<organism evidence="10 11">
    <name type="scientific">Panaeolus cyanescens</name>
    <dbReference type="NCBI Taxonomy" id="181874"/>
    <lineage>
        <taxon>Eukaryota</taxon>
        <taxon>Fungi</taxon>
        <taxon>Dikarya</taxon>
        <taxon>Basidiomycota</taxon>
        <taxon>Agaricomycotina</taxon>
        <taxon>Agaricomycetes</taxon>
        <taxon>Agaricomycetidae</taxon>
        <taxon>Agaricales</taxon>
        <taxon>Agaricineae</taxon>
        <taxon>Galeropsidaceae</taxon>
        <taxon>Panaeolus</taxon>
    </lineage>
</organism>
<feature type="transmembrane region" description="Helical" evidence="9">
    <location>
        <begin position="491"/>
        <end position="512"/>
    </location>
</feature>
<accession>A0A409VKM8</accession>
<keyword evidence="9" id="KW-1133">Transmembrane helix</keyword>
<dbReference type="OrthoDB" id="1844152at2759"/>
<evidence type="ECO:0008006" key="12">
    <source>
        <dbReference type="Google" id="ProtNLM"/>
    </source>
</evidence>
<evidence type="ECO:0000256" key="8">
    <source>
        <dbReference type="ARBA" id="ARBA00023033"/>
    </source>
</evidence>
<evidence type="ECO:0000256" key="6">
    <source>
        <dbReference type="ARBA" id="ARBA00023002"/>
    </source>
</evidence>
<dbReference type="GO" id="GO:0005506">
    <property type="term" value="F:iron ion binding"/>
    <property type="evidence" value="ECO:0007669"/>
    <property type="project" value="InterPro"/>
</dbReference>
<dbReference type="Proteomes" id="UP000284842">
    <property type="component" value="Unassembled WGS sequence"/>
</dbReference>
<keyword evidence="4" id="KW-0349">Heme</keyword>
<dbReference type="InterPro" id="IPR002401">
    <property type="entry name" value="Cyt_P450_E_grp-I"/>
</dbReference>
<evidence type="ECO:0000313" key="10">
    <source>
        <dbReference type="EMBL" id="PPQ66787.1"/>
    </source>
</evidence>
<dbReference type="AlphaFoldDB" id="A0A409VKM8"/>
<keyword evidence="7" id="KW-0408">Iron</keyword>
<dbReference type="InterPro" id="IPR050364">
    <property type="entry name" value="Cytochrome_P450_fung"/>
</dbReference>
<keyword evidence="9" id="KW-0812">Transmembrane</keyword>
<comment type="cofactor">
    <cofactor evidence="1">
        <name>heme</name>
        <dbReference type="ChEBI" id="CHEBI:30413"/>
    </cofactor>
</comment>
<dbReference type="InParanoid" id="A0A409VKM8"/>
<feature type="transmembrane region" description="Helical" evidence="9">
    <location>
        <begin position="6"/>
        <end position="23"/>
    </location>
</feature>
<comment type="pathway">
    <text evidence="2">Secondary metabolite biosynthesis.</text>
</comment>
<reference evidence="10 11" key="1">
    <citation type="journal article" date="2018" name="Evol. Lett.">
        <title>Horizontal gene cluster transfer increased hallucinogenic mushroom diversity.</title>
        <authorList>
            <person name="Reynolds H.T."/>
            <person name="Vijayakumar V."/>
            <person name="Gluck-Thaler E."/>
            <person name="Korotkin H.B."/>
            <person name="Matheny P.B."/>
            <person name="Slot J.C."/>
        </authorList>
    </citation>
    <scope>NUCLEOTIDE SEQUENCE [LARGE SCALE GENOMIC DNA]</scope>
    <source>
        <strain evidence="10 11">2629</strain>
    </source>
</reference>
<evidence type="ECO:0000256" key="4">
    <source>
        <dbReference type="ARBA" id="ARBA00022617"/>
    </source>
</evidence>
<name>A0A409VKM8_9AGAR</name>
<evidence type="ECO:0000256" key="3">
    <source>
        <dbReference type="ARBA" id="ARBA00010617"/>
    </source>
</evidence>
<dbReference type="InterPro" id="IPR001128">
    <property type="entry name" value="Cyt_P450"/>
</dbReference>
<dbReference type="Gene3D" id="1.10.630.10">
    <property type="entry name" value="Cytochrome P450"/>
    <property type="match status" value="2"/>
</dbReference>
<keyword evidence="8" id="KW-0503">Monooxygenase</keyword>
<dbReference type="InterPro" id="IPR036396">
    <property type="entry name" value="Cyt_P450_sf"/>
</dbReference>
<evidence type="ECO:0000256" key="2">
    <source>
        <dbReference type="ARBA" id="ARBA00005179"/>
    </source>
</evidence>
<dbReference type="EMBL" id="NHTK01006034">
    <property type="protein sequence ID" value="PPQ66787.1"/>
    <property type="molecule type" value="Genomic_DNA"/>
</dbReference>
<dbReference type="Pfam" id="PF00067">
    <property type="entry name" value="p450"/>
    <property type="match status" value="2"/>
</dbReference>
<gene>
    <name evidence="10" type="ORF">CVT24_008696</name>
</gene>
<evidence type="ECO:0000313" key="11">
    <source>
        <dbReference type="Proteomes" id="UP000284842"/>
    </source>
</evidence>
<dbReference type="CDD" id="cd11065">
    <property type="entry name" value="CYP64-like"/>
    <property type="match status" value="2"/>
</dbReference>
<dbReference type="PANTHER" id="PTHR46300:SF7">
    <property type="entry name" value="P450, PUTATIVE (EUROFUNG)-RELATED"/>
    <property type="match status" value="1"/>
</dbReference>
<evidence type="ECO:0000256" key="5">
    <source>
        <dbReference type="ARBA" id="ARBA00022723"/>
    </source>
</evidence>
<keyword evidence="11" id="KW-1185">Reference proteome</keyword>
<dbReference type="GO" id="GO:0020037">
    <property type="term" value="F:heme binding"/>
    <property type="evidence" value="ECO:0007669"/>
    <property type="project" value="InterPro"/>
</dbReference>
<evidence type="ECO:0000256" key="1">
    <source>
        <dbReference type="ARBA" id="ARBA00001971"/>
    </source>
</evidence>
<dbReference type="PANTHER" id="PTHR46300">
    <property type="entry name" value="P450, PUTATIVE (EUROFUNG)-RELATED-RELATED"/>
    <property type="match status" value="1"/>
</dbReference>
<keyword evidence="6" id="KW-0560">Oxidoreductase</keyword>
<comment type="caution">
    <text evidence="10">The sequence shown here is derived from an EMBL/GenBank/DDBJ whole genome shotgun (WGS) entry which is preliminary data.</text>
</comment>
<evidence type="ECO:0000256" key="9">
    <source>
        <dbReference type="SAM" id="Phobius"/>
    </source>
</evidence>
<dbReference type="PRINTS" id="PR00463">
    <property type="entry name" value="EP450I"/>
</dbReference>
<dbReference type="GO" id="GO:0016705">
    <property type="term" value="F:oxidoreductase activity, acting on paired donors, with incorporation or reduction of molecular oxygen"/>
    <property type="evidence" value="ECO:0007669"/>
    <property type="project" value="InterPro"/>
</dbReference>
<keyword evidence="5" id="KW-0479">Metal-binding</keyword>
<keyword evidence="9" id="KW-0472">Membrane</keyword>
<dbReference type="SUPFAM" id="SSF48264">
    <property type="entry name" value="Cytochrome P450"/>
    <property type="match status" value="2"/>
</dbReference>
<dbReference type="GO" id="GO:0004497">
    <property type="term" value="F:monooxygenase activity"/>
    <property type="evidence" value="ECO:0007669"/>
    <property type="project" value="UniProtKB-KW"/>
</dbReference>
<comment type="similarity">
    <text evidence="3">Belongs to the cytochrome P450 family.</text>
</comment>
<proteinExistence type="inferred from homology"/>
<dbReference type="STRING" id="181874.A0A409VKM8"/>
<evidence type="ECO:0000256" key="7">
    <source>
        <dbReference type="ARBA" id="ARBA00023004"/>
    </source>
</evidence>